<dbReference type="Pfam" id="PF10011">
    <property type="entry name" value="DUF2254"/>
    <property type="match status" value="1"/>
</dbReference>
<feature type="transmembrane region" description="Helical" evidence="2">
    <location>
        <begin position="59"/>
        <end position="85"/>
    </location>
</feature>
<feature type="transmembrane region" description="Helical" evidence="2">
    <location>
        <begin position="106"/>
        <end position="124"/>
    </location>
</feature>
<gene>
    <name evidence="3" type="ORF">QWY13_17890</name>
</gene>
<evidence type="ECO:0000256" key="2">
    <source>
        <dbReference type="SAM" id="Phobius"/>
    </source>
</evidence>
<evidence type="ECO:0000313" key="4">
    <source>
        <dbReference type="Proteomes" id="UP001172142"/>
    </source>
</evidence>
<feature type="transmembrane region" description="Helical" evidence="2">
    <location>
        <begin position="136"/>
        <end position="154"/>
    </location>
</feature>
<proteinExistence type="predicted"/>
<sequence>MKPISYTLKERIWITPAVYSIVAILLSLAAFYTDLYLVERFIDHIPSIFLTKVAEGQTILGILTAAMLTMTTFTFSTVLVVLTMYTSQFSPRAPENFIRSATTRHVLGIFVGGFIFNMLSLLYLQEDVFDHEVLSTTAGILIVFFCIATFAYYIHFVASNVQVSTLINKLTADAKQVIAQYIRLYEKKYVSLENWAPREPKETVSAARAGYVQFIDLSNLVELARENDCAIEVAIKIGDYVYEGKPLFYLYSDKKKELPLNQYITIGDERTAEQDLGYAIQKIVEVAIRATSPGRQDPNTAKDILIRLGHLLGNMSQLKTDGLVLTDEAGNNRLLYQFESYSDILYKTFYQISYHSKKDVSVHSSMTDALIVTAALAPALRYDTIWKIQLYLLEAIDDGELKTLDRDFLQKKVNELARITGQHSVTLKANG</sequence>
<dbReference type="InterPro" id="IPR036566">
    <property type="entry name" value="PYNP-like_C_sf"/>
</dbReference>
<evidence type="ECO:0000256" key="1">
    <source>
        <dbReference type="ARBA" id="ARBA00022679"/>
    </source>
</evidence>
<accession>A0ABT8NIQ0</accession>
<keyword evidence="4" id="KW-1185">Reference proteome</keyword>
<name>A0ABT8NIQ0_9BACL</name>
<dbReference type="InterPro" id="IPR018723">
    <property type="entry name" value="DUF2254_membrane"/>
</dbReference>
<feature type="transmembrane region" description="Helical" evidence="2">
    <location>
        <begin position="12"/>
        <end position="32"/>
    </location>
</feature>
<dbReference type="RefSeq" id="WP_301857591.1">
    <property type="nucleotide sequence ID" value="NZ_JAUJWU010000006.1"/>
</dbReference>
<dbReference type="EMBL" id="JAUJWU010000006">
    <property type="protein sequence ID" value="MDN7247355.1"/>
    <property type="molecule type" value="Genomic_DNA"/>
</dbReference>
<keyword evidence="2" id="KW-0472">Membrane</keyword>
<keyword evidence="2" id="KW-1133">Transmembrane helix</keyword>
<dbReference type="Proteomes" id="UP001172142">
    <property type="component" value="Unassembled WGS sequence"/>
</dbReference>
<reference evidence="3 4" key="1">
    <citation type="submission" date="2023-07" db="EMBL/GenBank/DDBJ databases">
        <title>Novel species in genus Planococcus.</title>
        <authorList>
            <person name="Ning S."/>
        </authorList>
    </citation>
    <scope>NUCLEOTIDE SEQUENCE [LARGE SCALE GENOMIC DNA]</scope>
    <source>
        <strain evidence="3 4">N017</strain>
    </source>
</reference>
<keyword evidence="1" id="KW-0808">Transferase</keyword>
<dbReference type="SUPFAM" id="SSF54680">
    <property type="entry name" value="Pyrimidine nucleoside phosphorylase C-terminal domain"/>
    <property type="match status" value="1"/>
</dbReference>
<comment type="caution">
    <text evidence="3">The sequence shown here is derived from an EMBL/GenBank/DDBJ whole genome shotgun (WGS) entry which is preliminary data.</text>
</comment>
<organism evidence="3 4">
    <name type="scientific">Planococcus shenhongbingii</name>
    <dbReference type="NCBI Taxonomy" id="3058398"/>
    <lineage>
        <taxon>Bacteria</taxon>
        <taxon>Bacillati</taxon>
        <taxon>Bacillota</taxon>
        <taxon>Bacilli</taxon>
        <taxon>Bacillales</taxon>
        <taxon>Caryophanaceae</taxon>
        <taxon>Planococcus</taxon>
    </lineage>
</organism>
<keyword evidence="2" id="KW-0812">Transmembrane</keyword>
<evidence type="ECO:0000313" key="3">
    <source>
        <dbReference type="EMBL" id="MDN7247355.1"/>
    </source>
</evidence>
<protein>
    <submittedName>
        <fullName evidence="3">DUF2254 domain-containing protein</fullName>
    </submittedName>
</protein>